<name>A0A0F8ZNS0_9ZZZZ</name>
<gene>
    <name evidence="1" type="ORF">LCGC14_2672030</name>
</gene>
<comment type="caution">
    <text evidence="1">The sequence shown here is derived from an EMBL/GenBank/DDBJ whole genome shotgun (WGS) entry which is preliminary data.</text>
</comment>
<feature type="non-terminal residue" evidence="1">
    <location>
        <position position="1"/>
    </location>
</feature>
<reference evidence="1" key="1">
    <citation type="journal article" date="2015" name="Nature">
        <title>Complex archaea that bridge the gap between prokaryotes and eukaryotes.</title>
        <authorList>
            <person name="Spang A."/>
            <person name="Saw J.H."/>
            <person name="Jorgensen S.L."/>
            <person name="Zaremba-Niedzwiedzka K."/>
            <person name="Martijn J."/>
            <person name="Lind A.E."/>
            <person name="van Eijk R."/>
            <person name="Schleper C."/>
            <person name="Guy L."/>
            <person name="Ettema T.J."/>
        </authorList>
    </citation>
    <scope>NUCLEOTIDE SEQUENCE</scope>
</reference>
<sequence length="268" mass="27396">TTTVDAIGGVDGSDIVINAGVNLIIADGSQFIFNNGKSITITASGASITNTGTGSFGNGILYYTDVDGDNYATSSTLKTSSSNAVRAKDALGITDCDDSNSTAWVYRYTDADGDGFTGSTAACVGTHPATDTPGSDCDDTDATLSGSWGPGVPSGYACVGPFTPASGACSPYGSTYNYMGTIYDFSCAGGEPRQYQYTQTCQTCATWGSGVSSGTGCMGSFSPASGACSPVGATNNYLSGLFGDDCFGNPQEPEPEYYRYTQTCIDRA</sequence>
<evidence type="ECO:0000313" key="1">
    <source>
        <dbReference type="EMBL" id="KKK95512.1"/>
    </source>
</evidence>
<dbReference type="AlphaFoldDB" id="A0A0F8ZNS0"/>
<protein>
    <submittedName>
        <fullName evidence="1">Uncharacterized protein</fullName>
    </submittedName>
</protein>
<dbReference type="EMBL" id="LAZR01046879">
    <property type="protein sequence ID" value="KKK95512.1"/>
    <property type="molecule type" value="Genomic_DNA"/>
</dbReference>
<organism evidence="1">
    <name type="scientific">marine sediment metagenome</name>
    <dbReference type="NCBI Taxonomy" id="412755"/>
    <lineage>
        <taxon>unclassified sequences</taxon>
        <taxon>metagenomes</taxon>
        <taxon>ecological metagenomes</taxon>
    </lineage>
</organism>
<accession>A0A0F8ZNS0</accession>
<proteinExistence type="predicted"/>